<feature type="transmembrane region" description="Helical" evidence="10">
    <location>
        <begin position="263"/>
        <end position="288"/>
    </location>
</feature>
<dbReference type="EnsemblMetazoa" id="ADIR003267-RA">
    <property type="protein sequence ID" value="ADIR003267-PA"/>
    <property type="gene ID" value="ADIR003267"/>
</dbReference>
<dbReference type="Pfam" id="PF02949">
    <property type="entry name" value="7tm_6"/>
    <property type="match status" value="1"/>
</dbReference>
<accession>A0A182N6J5</accession>
<dbReference type="PANTHER" id="PTHR21137">
    <property type="entry name" value="ODORANT RECEPTOR"/>
    <property type="match status" value="1"/>
</dbReference>
<keyword evidence="5" id="KW-0552">Olfaction</keyword>
<keyword evidence="12" id="KW-1185">Reference proteome</keyword>
<dbReference type="GO" id="GO:0007165">
    <property type="term" value="P:signal transduction"/>
    <property type="evidence" value="ECO:0007669"/>
    <property type="project" value="UniProtKB-KW"/>
</dbReference>
<dbReference type="InterPro" id="IPR004117">
    <property type="entry name" value="7tm6_olfct_rcpt"/>
</dbReference>
<dbReference type="GO" id="GO:0005886">
    <property type="term" value="C:plasma membrane"/>
    <property type="evidence" value="ECO:0007669"/>
    <property type="project" value="UniProtKB-SubCell"/>
</dbReference>
<dbReference type="GO" id="GO:0004984">
    <property type="term" value="F:olfactory receptor activity"/>
    <property type="evidence" value="ECO:0007669"/>
    <property type="project" value="InterPro"/>
</dbReference>
<evidence type="ECO:0000313" key="12">
    <source>
        <dbReference type="Proteomes" id="UP000075884"/>
    </source>
</evidence>
<dbReference type="VEuPathDB" id="VectorBase:ADIR003267"/>
<dbReference type="AlphaFoldDB" id="A0A182N6J5"/>
<keyword evidence="3" id="KW-0716">Sensory transduction</keyword>
<keyword evidence="4 10" id="KW-0812">Transmembrane</keyword>
<keyword evidence="7 10" id="KW-0472">Membrane</keyword>
<keyword evidence="2" id="KW-1003">Cell membrane</keyword>
<feature type="transmembrane region" description="Helical" evidence="10">
    <location>
        <begin position="129"/>
        <end position="150"/>
    </location>
</feature>
<evidence type="ECO:0000256" key="7">
    <source>
        <dbReference type="ARBA" id="ARBA00023136"/>
    </source>
</evidence>
<evidence type="ECO:0000256" key="10">
    <source>
        <dbReference type="SAM" id="Phobius"/>
    </source>
</evidence>
<dbReference type="PANTHER" id="PTHR21137:SF35">
    <property type="entry name" value="ODORANT RECEPTOR 19A-RELATED"/>
    <property type="match status" value="1"/>
</dbReference>
<feature type="transmembrane region" description="Helical" evidence="10">
    <location>
        <begin position="40"/>
        <end position="60"/>
    </location>
</feature>
<evidence type="ECO:0000256" key="3">
    <source>
        <dbReference type="ARBA" id="ARBA00022606"/>
    </source>
</evidence>
<feature type="transmembrane region" description="Helical" evidence="10">
    <location>
        <begin position="294"/>
        <end position="317"/>
    </location>
</feature>
<protein>
    <submittedName>
        <fullName evidence="11">Uncharacterized protein</fullName>
    </submittedName>
</protein>
<feature type="transmembrane region" description="Helical" evidence="10">
    <location>
        <begin position="352"/>
        <end position="374"/>
    </location>
</feature>
<reference evidence="12" key="1">
    <citation type="submission" date="2013-03" db="EMBL/GenBank/DDBJ databases">
        <title>The Genome Sequence of Anopheles dirus WRAIR2.</title>
        <authorList>
            <consortium name="The Broad Institute Genomics Platform"/>
            <person name="Neafsey D.E."/>
            <person name="Walton C."/>
            <person name="Walker B."/>
            <person name="Young S.K."/>
            <person name="Zeng Q."/>
            <person name="Gargeya S."/>
            <person name="Fitzgerald M."/>
            <person name="Haas B."/>
            <person name="Abouelleil A."/>
            <person name="Allen A.W."/>
            <person name="Alvarado L."/>
            <person name="Arachchi H.M."/>
            <person name="Berlin A.M."/>
            <person name="Chapman S.B."/>
            <person name="Gainer-Dewar J."/>
            <person name="Goldberg J."/>
            <person name="Griggs A."/>
            <person name="Gujja S."/>
            <person name="Hansen M."/>
            <person name="Howarth C."/>
            <person name="Imamovic A."/>
            <person name="Ireland A."/>
            <person name="Larimer J."/>
            <person name="McCowan C."/>
            <person name="Murphy C."/>
            <person name="Pearson M."/>
            <person name="Poon T.W."/>
            <person name="Priest M."/>
            <person name="Roberts A."/>
            <person name="Saif S."/>
            <person name="Shea T."/>
            <person name="Sisk P."/>
            <person name="Sykes S."/>
            <person name="Wortman J."/>
            <person name="Nusbaum C."/>
            <person name="Birren B."/>
        </authorList>
    </citation>
    <scope>NUCLEOTIDE SEQUENCE [LARGE SCALE GENOMIC DNA]</scope>
    <source>
        <strain evidence="12">WRAIR2</strain>
    </source>
</reference>
<reference evidence="11" key="2">
    <citation type="submission" date="2020-05" db="UniProtKB">
        <authorList>
            <consortium name="EnsemblMetazoa"/>
        </authorList>
    </citation>
    <scope>IDENTIFICATION</scope>
    <source>
        <strain evidence="11">WRAIR2</strain>
    </source>
</reference>
<proteinExistence type="predicted"/>
<evidence type="ECO:0000256" key="4">
    <source>
        <dbReference type="ARBA" id="ARBA00022692"/>
    </source>
</evidence>
<evidence type="ECO:0000313" key="11">
    <source>
        <dbReference type="EnsemblMetazoa" id="ADIR003267-PA"/>
    </source>
</evidence>
<dbReference type="GO" id="GO:0005549">
    <property type="term" value="F:odorant binding"/>
    <property type="evidence" value="ECO:0007669"/>
    <property type="project" value="InterPro"/>
</dbReference>
<evidence type="ECO:0000256" key="6">
    <source>
        <dbReference type="ARBA" id="ARBA00022989"/>
    </source>
</evidence>
<keyword evidence="8" id="KW-0675">Receptor</keyword>
<evidence type="ECO:0000256" key="2">
    <source>
        <dbReference type="ARBA" id="ARBA00022475"/>
    </source>
</evidence>
<keyword evidence="6 10" id="KW-1133">Transmembrane helix</keyword>
<sequence length="381" mass="43749">MDGSTSEEKFERTFGRISSHMGLIGFNIFNPNWRPSLRSVVVFLIICIQPIATVTTVLQLYHDFEAVIECLCVSCTGMQFFFRSYFYLFQGDTCRRIAKDIREQCVLYGGAANPKINRLFHQAADRMILFYRVMYPVYLSSTFFILLAVAQPNPHKFGLPLPFFFPLVPPDRSAVNWYFNFVYQCVLIQSAIHHLVAMDGVLMMALLSTSTRITALQVMLDELDERIGQSEWARTDHLEADMDRIIELHDVTKRFARRTFEAFEFHCFFMFATACLVVCMCLNVIVVSPNNSEYPLLSAAALQLFVACYFGSTLLIANDRLPDSVYGIRWYRLNIAQQKKIMFLLANAQPDMLMSAIFMPVNMTSFVTILRAGYSYFAILN</sequence>
<evidence type="ECO:0000256" key="9">
    <source>
        <dbReference type="ARBA" id="ARBA00023224"/>
    </source>
</evidence>
<organism evidence="11 12">
    <name type="scientific">Anopheles dirus</name>
    <dbReference type="NCBI Taxonomy" id="7168"/>
    <lineage>
        <taxon>Eukaryota</taxon>
        <taxon>Metazoa</taxon>
        <taxon>Ecdysozoa</taxon>
        <taxon>Arthropoda</taxon>
        <taxon>Hexapoda</taxon>
        <taxon>Insecta</taxon>
        <taxon>Pterygota</taxon>
        <taxon>Neoptera</taxon>
        <taxon>Endopterygota</taxon>
        <taxon>Diptera</taxon>
        <taxon>Nematocera</taxon>
        <taxon>Culicoidea</taxon>
        <taxon>Culicidae</taxon>
        <taxon>Anophelinae</taxon>
        <taxon>Anopheles</taxon>
    </lineage>
</organism>
<name>A0A182N6J5_9DIPT</name>
<evidence type="ECO:0000256" key="1">
    <source>
        <dbReference type="ARBA" id="ARBA00004651"/>
    </source>
</evidence>
<evidence type="ECO:0000256" key="5">
    <source>
        <dbReference type="ARBA" id="ARBA00022725"/>
    </source>
</evidence>
<comment type="subcellular location">
    <subcellularLocation>
        <location evidence="1">Cell membrane</location>
        <topology evidence="1">Multi-pass membrane protein</topology>
    </subcellularLocation>
</comment>
<keyword evidence="9" id="KW-0807">Transducer</keyword>
<dbReference type="Proteomes" id="UP000075884">
    <property type="component" value="Unassembled WGS sequence"/>
</dbReference>
<evidence type="ECO:0000256" key="8">
    <source>
        <dbReference type="ARBA" id="ARBA00023170"/>
    </source>
</evidence>
<feature type="transmembrane region" description="Helical" evidence="10">
    <location>
        <begin position="66"/>
        <end position="89"/>
    </location>
</feature>